<keyword evidence="3" id="KW-1185">Reference proteome</keyword>
<protein>
    <recommendedName>
        <fullName evidence="1">ATP-dependent RNA helicase Ski2/MTR4 C-terminal domain-containing protein</fullName>
    </recommendedName>
</protein>
<dbReference type="InterPro" id="IPR012961">
    <property type="entry name" value="Ski2/MTR4_C"/>
</dbReference>
<evidence type="ECO:0000259" key="1">
    <source>
        <dbReference type="Pfam" id="PF08148"/>
    </source>
</evidence>
<dbReference type="Proteomes" id="UP000823775">
    <property type="component" value="Unassembled WGS sequence"/>
</dbReference>
<feature type="domain" description="ATP-dependent RNA helicase Ski2/MTR4 C-terminal" evidence="1">
    <location>
        <begin position="24"/>
        <end position="58"/>
    </location>
</feature>
<accession>A0ABS8VQS2</accession>
<organism evidence="2 3">
    <name type="scientific">Datura stramonium</name>
    <name type="common">Jimsonweed</name>
    <name type="synonym">Common thornapple</name>
    <dbReference type="NCBI Taxonomy" id="4076"/>
    <lineage>
        <taxon>Eukaryota</taxon>
        <taxon>Viridiplantae</taxon>
        <taxon>Streptophyta</taxon>
        <taxon>Embryophyta</taxon>
        <taxon>Tracheophyta</taxon>
        <taxon>Spermatophyta</taxon>
        <taxon>Magnoliopsida</taxon>
        <taxon>eudicotyledons</taxon>
        <taxon>Gunneridae</taxon>
        <taxon>Pentapetalae</taxon>
        <taxon>asterids</taxon>
        <taxon>lamiids</taxon>
        <taxon>Solanales</taxon>
        <taxon>Solanaceae</taxon>
        <taxon>Solanoideae</taxon>
        <taxon>Datureae</taxon>
        <taxon>Datura</taxon>
    </lineage>
</organism>
<comment type="caution">
    <text evidence="2">The sequence shown here is derived from an EMBL/GenBank/DDBJ whole genome shotgun (WGS) entry which is preliminary data.</text>
</comment>
<gene>
    <name evidence="2" type="ORF">HAX54_039942</name>
</gene>
<dbReference type="Pfam" id="PF08148">
    <property type="entry name" value="DSHCT"/>
    <property type="match status" value="1"/>
</dbReference>
<dbReference type="EMBL" id="JACEIK010005588">
    <property type="protein sequence ID" value="MCE0481853.1"/>
    <property type="molecule type" value="Genomic_DNA"/>
</dbReference>
<sequence length="112" mass="12691">MSGRSAMLYMKVEHWIIIHTLFPGELGAAIRGENELWLAMVLRNKLLLDLKPAQLAATYWKNKTSLLELQEKHGVNPIHWHGEAWASGLTWKEIMMDCAMDEGDGLASTEDD</sequence>
<evidence type="ECO:0000313" key="2">
    <source>
        <dbReference type="EMBL" id="MCE0481853.1"/>
    </source>
</evidence>
<proteinExistence type="predicted"/>
<reference evidence="2 3" key="1">
    <citation type="journal article" date="2021" name="BMC Genomics">
        <title>Datura genome reveals duplications of psychoactive alkaloid biosynthetic genes and high mutation rate following tissue culture.</title>
        <authorList>
            <person name="Rajewski A."/>
            <person name="Carter-House D."/>
            <person name="Stajich J."/>
            <person name="Litt A."/>
        </authorList>
    </citation>
    <scope>NUCLEOTIDE SEQUENCE [LARGE SCALE GENOMIC DNA]</scope>
    <source>
        <strain evidence="2">AR-01</strain>
    </source>
</reference>
<name>A0ABS8VQS2_DATST</name>
<evidence type="ECO:0000313" key="3">
    <source>
        <dbReference type="Proteomes" id="UP000823775"/>
    </source>
</evidence>